<evidence type="ECO:0000256" key="2">
    <source>
        <dbReference type="ARBA" id="ARBA00022450"/>
    </source>
</evidence>
<name>U4QY13_9FIRM</name>
<dbReference type="NCBIfam" id="TIGR01720">
    <property type="entry name" value="NRPS-para261"/>
    <property type="match status" value="1"/>
</dbReference>
<feature type="domain" description="Carrier" evidence="4">
    <location>
        <begin position="196"/>
        <end position="270"/>
    </location>
</feature>
<keyword evidence="3" id="KW-0597">Phosphoprotein</keyword>
<dbReference type="PATRIC" id="fig|1330534.3.peg.4026"/>
<dbReference type="InterPro" id="IPR010060">
    <property type="entry name" value="NRPS_synth"/>
</dbReference>
<gene>
    <name evidence="5" type="ORF">L323_20265</name>
</gene>
<dbReference type="Gene3D" id="3.30.559.30">
    <property type="entry name" value="Nonribosomal peptide synthetase, condensation domain"/>
    <property type="match status" value="1"/>
</dbReference>
<comment type="caution">
    <text evidence="5">The sequence shown here is derived from an EMBL/GenBank/DDBJ whole genome shotgun (WGS) entry which is preliminary data.</text>
</comment>
<dbReference type="GO" id="GO:0003824">
    <property type="term" value="F:catalytic activity"/>
    <property type="evidence" value="ECO:0007669"/>
    <property type="project" value="InterPro"/>
</dbReference>
<dbReference type="RefSeq" id="WP_020817399.1">
    <property type="nucleotide sequence ID" value="NZ_ATAY01000098.1"/>
</dbReference>
<dbReference type="PROSITE" id="PS00012">
    <property type="entry name" value="PHOSPHOPANTETHEINE"/>
    <property type="match status" value="1"/>
</dbReference>
<dbReference type="InterPro" id="IPR006162">
    <property type="entry name" value="Ppantetheine_attach_site"/>
</dbReference>
<accession>U4QY13</accession>
<dbReference type="GO" id="GO:0008610">
    <property type="term" value="P:lipid biosynthetic process"/>
    <property type="evidence" value="ECO:0007669"/>
    <property type="project" value="UniProtKB-ARBA"/>
</dbReference>
<keyword evidence="2" id="KW-0596">Phosphopantetheine</keyword>
<dbReference type="InterPro" id="IPR045851">
    <property type="entry name" value="AMP-bd_C_sf"/>
</dbReference>
<dbReference type="STRING" id="1330534.L323_20265"/>
<dbReference type="PANTHER" id="PTHR45398:SF1">
    <property type="entry name" value="ENZYME, PUTATIVE (JCVI)-RELATED"/>
    <property type="match status" value="1"/>
</dbReference>
<dbReference type="InterPro" id="IPR023213">
    <property type="entry name" value="CAT-like_dom_sf"/>
</dbReference>
<comment type="cofactor">
    <cofactor evidence="1">
        <name>pantetheine 4'-phosphate</name>
        <dbReference type="ChEBI" id="CHEBI:47942"/>
    </cofactor>
</comment>
<dbReference type="InterPro" id="IPR001242">
    <property type="entry name" value="Condensation_dom"/>
</dbReference>
<feature type="non-terminal residue" evidence="5">
    <location>
        <position position="1"/>
    </location>
</feature>
<dbReference type="PROSITE" id="PS50075">
    <property type="entry name" value="CARRIER"/>
    <property type="match status" value="1"/>
</dbReference>
<dbReference type="Gene3D" id="3.40.50.12780">
    <property type="entry name" value="N-terminal domain of ligase-like"/>
    <property type="match status" value="1"/>
</dbReference>
<dbReference type="EMBL" id="ATAY01000098">
    <property type="protein sequence ID" value="EPR07807.1"/>
    <property type="molecule type" value="Genomic_DNA"/>
</dbReference>
<dbReference type="Pfam" id="PF00668">
    <property type="entry name" value="Condensation"/>
    <property type="match status" value="1"/>
</dbReference>
<protein>
    <recommendedName>
        <fullName evidence="4">Carrier domain-containing protein</fullName>
    </recommendedName>
</protein>
<dbReference type="InterPro" id="IPR036736">
    <property type="entry name" value="ACP-like_sf"/>
</dbReference>
<dbReference type="InterPro" id="IPR042099">
    <property type="entry name" value="ANL_N_sf"/>
</dbReference>
<reference evidence="5 6" key="1">
    <citation type="journal article" date="2013" name="Genome Announc.">
        <title>Draft Genome Sequence of the Cellulolytic Bacterium Clostridium papyrosolvens C7 (ATCC 700395).</title>
        <authorList>
            <person name="Zepeda V."/>
            <person name="Dassa B."/>
            <person name="Borovok I."/>
            <person name="Lamed R."/>
            <person name="Bayer E.A."/>
            <person name="Cate J.H."/>
        </authorList>
    </citation>
    <scope>NUCLEOTIDE SEQUENCE [LARGE SCALE GENOMIC DNA]</scope>
    <source>
        <strain evidence="5 6">C7</strain>
    </source>
</reference>
<dbReference type="SUPFAM" id="SSF56801">
    <property type="entry name" value="Acetyl-CoA synthetase-like"/>
    <property type="match status" value="1"/>
</dbReference>
<organism evidence="5 6">
    <name type="scientific">Ruminiclostridium papyrosolvens C7</name>
    <dbReference type="NCBI Taxonomy" id="1330534"/>
    <lineage>
        <taxon>Bacteria</taxon>
        <taxon>Bacillati</taxon>
        <taxon>Bacillota</taxon>
        <taxon>Clostridia</taxon>
        <taxon>Eubacteriales</taxon>
        <taxon>Oscillospiraceae</taxon>
        <taxon>Ruminiclostridium</taxon>
    </lineage>
</organism>
<evidence type="ECO:0000313" key="6">
    <source>
        <dbReference type="Proteomes" id="UP000016860"/>
    </source>
</evidence>
<evidence type="ECO:0000313" key="5">
    <source>
        <dbReference type="EMBL" id="EPR07807.1"/>
    </source>
</evidence>
<dbReference type="InterPro" id="IPR009081">
    <property type="entry name" value="PP-bd_ACP"/>
</dbReference>
<dbReference type="PANTHER" id="PTHR45398">
    <property type="match status" value="1"/>
</dbReference>
<dbReference type="Proteomes" id="UP000016860">
    <property type="component" value="Unassembled WGS sequence"/>
</dbReference>
<dbReference type="SUPFAM" id="SSF52777">
    <property type="entry name" value="CoA-dependent acyltransferases"/>
    <property type="match status" value="2"/>
</dbReference>
<proteinExistence type="predicted"/>
<evidence type="ECO:0000259" key="4">
    <source>
        <dbReference type="PROSITE" id="PS50075"/>
    </source>
</evidence>
<dbReference type="SUPFAM" id="SSF47336">
    <property type="entry name" value="ACP-like"/>
    <property type="match status" value="1"/>
</dbReference>
<dbReference type="Gene3D" id="1.10.1200.10">
    <property type="entry name" value="ACP-like"/>
    <property type="match status" value="1"/>
</dbReference>
<sequence>KCEAVRDSIPIGKPIPNTKVYILNGTDLCGIGMPGELCIAGAGIARGYLKRTELTHERFIDNPYGMGKIYRSGDLARWLPDGNIEYLGRIDEQVKIRGYRIELGEIDSVLKSLDKIKDAVTIIREQNNEKFLCSYIVSDMKQNTDLIREKIKNTLPEYMMPSFIMQVESIALNRNGKVNKELLPEIQSVSGEDYVPPQNEDEKVLCQTFEEILSLDKVSVNVDFFELGGDSIKAIRIISKLKDLGYRVSVKDIMLGRSIRNISKYIKKDNAVILQEDGEVTGEVKLTPIQKIFYQWELSNLNHLNQSVMVKTQHFDREALKAVLGEIAIHHDMLRAVFCNGRQYVLSAKESSLYELEEYDVSHIPFEKLQVYINEKCNIIQGSFNLEKGPLIKGVLFSNNEEEHLMLCIHHLVVDGVSWRIILDDLNNGYKQYISGHKIKLPPKSASYKSWSDKLEQYSQSQEILSQLEYWNNVKNQVEKFSLGERFLPSEGRRQRDLIKETLYIDREFTYKLTRSAWRKYNTEINDLLLTALGCTLYKATHSESIAITLESHGRHEIDSSVQIERTVGWFTNIYPVVLVISGDLKKDIISVKETLRKVPGNGIGFGLIKEMEGVKTEVSFNYLGEINESDTLSSVEIKSSEYTTGKDRGRDNYFDNSLLIDGQIVNGNLVFEILYDCSKYGNEFIAGIKKEFKGTLEEIILHCTENDEVIKTVSDVGAESLEDFELDELSKLMDLL</sequence>
<evidence type="ECO:0000256" key="1">
    <source>
        <dbReference type="ARBA" id="ARBA00001957"/>
    </source>
</evidence>
<dbReference type="Gene3D" id="3.30.300.30">
    <property type="match status" value="1"/>
</dbReference>
<evidence type="ECO:0000256" key="3">
    <source>
        <dbReference type="ARBA" id="ARBA00022553"/>
    </source>
</evidence>
<dbReference type="AlphaFoldDB" id="U4QY13"/>
<dbReference type="Pfam" id="PF00550">
    <property type="entry name" value="PP-binding"/>
    <property type="match status" value="1"/>
</dbReference>
<dbReference type="Gene3D" id="3.30.559.10">
    <property type="entry name" value="Chloramphenicol acetyltransferase-like domain"/>
    <property type="match status" value="1"/>
</dbReference>